<feature type="signal peptide" evidence="5">
    <location>
        <begin position="1"/>
        <end position="26"/>
    </location>
</feature>
<dbReference type="PANTHER" id="PTHR42996">
    <property type="entry name" value="PHOSPHATE-BINDING PROTEIN PSTS"/>
    <property type="match status" value="1"/>
</dbReference>
<dbReference type="GO" id="GO:0042301">
    <property type="term" value="F:phosphate ion binding"/>
    <property type="evidence" value="ECO:0007669"/>
    <property type="project" value="InterPro"/>
</dbReference>
<organism evidence="7 9">
    <name type="scientific">Mumia zhuanghuii</name>
    <dbReference type="NCBI Taxonomy" id="2585211"/>
    <lineage>
        <taxon>Bacteria</taxon>
        <taxon>Bacillati</taxon>
        <taxon>Actinomycetota</taxon>
        <taxon>Actinomycetes</taxon>
        <taxon>Propionibacteriales</taxon>
        <taxon>Nocardioidaceae</taxon>
        <taxon>Mumia</taxon>
    </lineage>
</organism>
<sequence>MNRNKLRVATPLALAAVAAFALSACGAGNEAGATDEGTTSALGGTLNGAGASSQEAAVASWRQGFQTANPDVTVNYDPAGSGAGREQFIAGGTDFAGSDAYLDDDELASAEKRCSSDVIEIPTYVSPIAVIYNLPGVDGLRLSPDTLGKIFAGTISTWDDPAIKADNPDATLPSSKITPVHRSDDSGTTENFTAYMAAAAPQGWTEGEVETWPIKGGEGAQGTSGVVATVKGGEGTIGYADASQAGDLGVASLKVGEEYVGPSPEAAAKILEASQQKAGRGDTHLVMDIDHTTTASGVYPAVLLSYQIACLTYEDEAKADLVKGWLTYVAGSEGQQSAAKGAGSAPLTSALEERITDIVDGISAK</sequence>
<evidence type="ECO:0000313" key="9">
    <source>
        <dbReference type="Proteomes" id="UP000306740"/>
    </source>
</evidence>
<dbReference type="SUPFAM" id="SSF53850">
    <property type="entry name" value="Periplasmic binding protein-like II"/>
    <property type="match status" value="1"/>
</dbReference>
<dbReference type="GO" id="GO:0043190">
    <property type="term" value="C:ATP-binding cassette (ABC) transporter complex"/>
    <property type="evidence" value="ECO:0007669"/>
    <property type="project" value="InterPro"/>
</dbReference>
<evidence type="ECO:0000256" key="5">
    <source>
        <dbReference type="SAM" id="SignalP"/>
    </source>
</evidence>
<evidence type="ECO:0000256" key="3">
    <source>
        <dbReference type="ARBA" id="ARBA00022592"/>
    </source>
</evidence>
<proteinExistence type="inferred from homology"/>
<dbReference type="EMBL" id="VDFR01000189">
    <property type="protein sequence ID" value="TNC32646.1"/>
    <property type="molecule type" value="Genomic_DNA"/>
</dbReference>
<dbReference type="PANTHER" id="PTHR42996:SF1">
    <property type="entry name" value="PHOSPHATE-BINDING PROTEIN PSTS"/>
    <property type="match status" value="1"/>
</dbReference>
<feature type="domain" description="PBP" evidence="6">
    <location>
        <begin position="40"/>
        <end position="332"/>
    </location>
</feature>
<dbReference type="EMBL" id="VDFR01000127">
    <property type="protein sequence ID" value="TNC37505.1"/>
    <property type="molecule type" value="Genomic_DNA"/>
</dbReference>
<dbReference type="Proteomes" id="UP000306740">
    <property type="component" value="Unassembled WGS sequence"/>
</dbReference>
<keyword evidence="2 4" id="KW-0813">Transport</keyword>
<dbReference type="NCBIfam" id="TIGR00975">
    <property type="entry name" value="3a0107s03"/>
    <property type="match status" value="1"/>
</dbReference>
<evidence type="ECO:0000313" key="8">
    <source>
        <dbReference type="EMBL" id="TNC37505.1"/>
    </source>
</evidence>
<protein>
    <recommendedName>
        <fullName evidence="4">Phosphate-binding protein</fullName>
    </recommendedName>
</protein>
<evidence type="ECO:0000313" key="7">
    <source>
        <dbReference type="EMBL" id="TNC32646.1"/>
    </source>
</evidence>
<dbReference type="GO" id="GO:0035435">
    <property type="term" value="P:phosphate ion transmembrane transport"/>
    <property type="evidence" value="ECO:0007669"/>
    <property type="project" value="InterPro"/>
</dbReference>
<keyword evidence="5" id="KW-0732">Signal</keyword>
<dbReference type="Pfam" id="PF12849">
    <property type="entry name" value="PBP_like_2"/>
    <property type="match status" value="1"/>
</dbReference>
<feature type="chain" id="PRO_5038242817" description="Phosphate-binding protein" evidence="5">
    <location>
        <begin position="27"/>
        <end position="365"/>
    </location>
</feature>
<dbReference type="InterPro" id="IPR050962">
    <property type="entry name" value="Phosphate-bind_PstS"/>
</dbReference>
<dbReference type="OrthoDB" id="9801510at2"/>
<dbReference type="PIRSF" id="PIRSF002756">
    <property type="entry name" value="PstS"/>
    <property type="match status" value="1"/>
</dbReference>
<evidence type="ECO:0000256" key="4">
    <source>
        <dbReference type="PIRNR" id="PIRNR002756"/>
    </source>
</evidence>
<reference evidence="7 9" key="1">
    <citation type="submission" date="2019-05" db="EMBL/GenBank/DDBJ databases">
        <title>Mumia sp. nov., isolated from the intestinal contents of plateau pika (Ochotona curzoniae) in the Qinghai-Tibet plateau of China.</title>
        <authorList>
            <person name="Tian Z."/>
        </authorList>
    </citation>
    <scope>NUCLEOTIDE SEQUENCE [LARGE SCALE GENOMIC DNA]</scope>
    <source>
        <strain evidence="9">527</strain>
        <strain evidence="7">Z527</strain>
    </source>
</reference>
<evidence type="ECO:0000256" key="1">
    <source>
        <dbReference type="ARBA" id="ARBA00008725"/>
    </source>
</evidence>
<evidence type="ECO:0000256" key="2">
    <source>
        <dbReference type="ARBA" id="ARBA00022448"/>
    </source>
</evidence>
<dbReference type="Gene3D" id="3.40.190.10">
    <property type="entry name" value="Periplasmic binding protein-like II"/>
    <property type="match status" value="2"/>
</dbReference>
<accession>A0A5C4MBT3</accession>
<keyword evidence="3 4" id="KW-0592">Phosphate transport</keyword>
<dbReference type="CDD" id="cd13565">
    <property type="entry name" value="PBP2_PstS"/>
    <property type="match status" value="1"/>
</dbReference>
<dbReference type="RefSeq" id="WP_139088397.1">
    <property type="nucleotide sequence ID" value="NZ_VDFR01000127.1"/>
</dbReference>
<gene>
    <name evidence="7" type="primary">pstS</name>
    <name evidence="8" type="ORF">FHE65_25145</name>
    <name evidence="7" type="ORF">FHE65_30250</name>
</gene>
<dbReference type="PROSITE" id="PS51257">
    <property type="entry name" value="PROKAR_LIPOPROTEIN"/>
    <property type="match status" value="1"/>
</dbReference>
<dbReference type="AlphaFoldDB" id="A0A5C4MBT3"/>
<dbReference type="InterPro" id="IPR005673">
    <property type="entry name" value="ABC_phos-bd_PstS"/>
</dbReference>
<comment type="similarity">
    <text evidence="1 4">Belongs to the PstS family.</text>
</comment>
<dbReference type="InterPro" id="IPR024370">
    <property type="entry name" value="PBP_domain"/>
</dbReference>
<name>A0A5C4MBT3_9ACTN</name>
<comment type="caution">
    <text evidence="7">The sequence shown here is derived from an EMBL/GenBank/DDBJ whole genome shotgun (WGS) entry which is preliminary data.</text>
</comment>
<evidence type="ECO:0000259" key="6">
    <source>
        <dbReference type="Pfam" id="PF12849"/>
    </source>
</evidence>